<organism evidence="2 3">
    <name type="scientific">Xanthomonas bonasiae</name>
    <dbReference type="NCBI Taxonomy" id="2810351"/>
    <lineage>
        <taxon>Bacteria</taxon>
        <taxon>Pseudomonadati</taxon>
        <taxon>Pseudomonadota</taxon>
        <taxon>Gammaproteobacteria</taxon>
        <taxon>Lysobacterales</taxon>
        <taxon>Lysobacteraceae</taxon>
        <taxon>Xanthomonas</taxon>
    </lineage>
</organism>
<evidence type="ECO:0000259" key="1">
    <source>
        <dbReference type="Pfam" id="PF14300"/>
    </source>
</evidence>
<comment type="caution">
    <text evidence="2">The sequence shown here is derived from an EMBL/GenBank/DDBJ whole genome shotgun (WGS) entry which is preliminary data.</text>
</comment>
<dbReference type="EMBL" id="JAFIWB010000006">
    <property type="protein sequence ID" value="MBN6102269.1"/>
    <property type="molecule type" value="Genomic_DNA"/>
</dbReference>
<reference evidence="2 3" key="1">
    <citation type="submission" date="2021-02" db="EMBL/GenBank/DDBJ databases">
        <title>Taxonomically Unique Crown Gall-Associated Xanthomonas Stains Have Deficiency in Virulence Repertories.</title>
        <authorList>
            <person name="Mafakheri H."/>
            <person name="Taghavi S.M."/>
            <person name="Dimkic I."/>
            <person name="Nemanja K."/>
            <person name="Osdaghi E."/>
        </authorList>
    </citation>
    <scope>NUCLEOTIDE SEQUENCE [LARGE SCALE GENOMIC DNA]</scope>
    <source>
        <strain evidence="2 3">FX4</strain>
    </source>
</reference>
<proteinExistence type="predicted"/>
<dbReference type="RefSeq" id="WP_206229474.1">
    <property type="nucleotide sequence ID" value="NZ_JAFIWB010000006.1"/>
</dbReference>
<gene>
    <name evidence="2" type="ORF">JR064_08845</name>
</gene>
<name>A0ABS3B2J5_9XANT</name>
<keyword evidence="3" id="KW-1185">Reference proteome</keyword>
<sequence>MPAIPPDAIVVSRNSLDSDDAYAPIQSNISFINAQLDQWLRPDEIAADAMCSYYVDFYVAQVENGGFAQFVYNCNADPLVLDQVGRGLQAMRATRHAALYAASRALLEQMDDATLQAFMDGQYFGDNPARDALDRHGDAFFALAEEEDLIALNSAWLRAHPQLVALSIPEMQAEVERRGAALPDRLERIAAALENEPRYMKLIRRLCADSGHTLDRVTAGDPSHAHDGRQVLAWHFLTDRGHFYLLDLDGIARMHDADSHALVAQIDVPAQL</sequence>
<dbReference type="Gene3D" id="1.20.1420.60">
    <property type="match status" value="1"/>
</dbReference>
<dbReference type="Pfam" id="PF14300">
    <property type="entry name" value="DMP19"/>
    <property type="match status" value="1"/>
</dbReference>
<dbReference type="InterPro" id="IPR025402">
    <property type="entry name" value="DMP19_C"/>
</dbReference>
<feature type="domain" description="DNA mimic protein DMP19 C-terminal" evidence="1">
    <location>
        <begin position="44"/>
        <end position="160"/>
    </location>
</feature>
<evidence type="ECO:0000313" key="2">
    <source>
        <dbReference type="EMBL" id="MBN6102269.1"/>
    </source>
</evidence>
<accession>A0ABS3B2J5</accession>
<dbReference type="Proteomes" id="UP000695802">
    <property type="component" value="Unassembled WGS sequence"/>
</dbReference>
<evidence type="ECO:0000313" key="3">
    <source>
        <dbReference type="Proteomes" id="UP000695802"/>
    </source>
</evidence>
<protein>
    <submittedName>
        <fullName evidence="2">DUF4375 domain-containing protein</fullName>
    </submittedName>
</protein>